<dbReference type="InterPro" id="IPR013791">
    <property type="entry name" value="RNA3'-term_phos_cycl_insert"/>
</dbReference>
<dbReference type="InterPro" id="IPR020719">
    <property type="entry name" value="RNA3'_term_phos_cycl-like_CS"/>
</dbReference>
<dbReference type="InterPro" id="IPR013792">
    <property type="entry name" value="RNA3'P_cycl/enolpyr_Trfase_a/b"/>
</dbReference>
<keyword evidence="8" id="KW-1185">Reference proteome</keyword>
<evidence type="ECO:0000259" key="6">
    <source>
        <dbReference type="Pfam" id="PF05189"/>
    </source>
</evidence>
<comment type="subcellular location">
    <subcellularLocation>
        <location evidence="1">Nucleus</location>
        <location evidence="1">Nucleolus</location>
    </subcellularLocation>
</comment>
<dbReference type="SUPFAM" id="SSF55205">
    <property type="entry name" value="EPT/RTPC-like"/>
    <property type="match status" value="1"/>
</dbReference>
<evidence type="ECO:0000259" key="5">
    <source>
        <dbReference type="Pfam" id="PF01137"/>
    </source>
</evidence>
<dbReference type="InterPro" id="IPR000228">
    <property type="entry name" value="RNA3'_term_phos_cyc"/>
</dbReference>
<evidence type="ECO:0000256" key="4">
    <source>
        <dbReference type="ARBA" id="ARBA00023242"/>
    </source>
</evidence>
<dbReference type="InterPro" id="IPR023797">
    <property type="entry name" value="RNA3'_phos_cyclase_dom"/>
</dbReference>
<comment type="similarity">
    <text evidence="2">Belongs to the RNA 3'-terminal cyclase family. Type 2 subfamily.</text>
</comment>
<evidence type="ECO:0000313" key="8">
    <source>
        <dbReference type="Proteomes" id="UP000279259"/>
    </source>
</evidence>
<dbReference type="STRING" id="1890683.A0A427YCE1"/>
<dbReference type="InterPro" id="IPR016443">
    <property type="entry name" value="RNA3'_term_phos_cyc_type_2"/>
</dbReference>
<dbReference type="GO" id="GO:0004521">
    <property type="term" value="F:RNA endonuclease activity"/>
    <property type="evidence" value="ECO:0007669"/>
    <property type="project" value="TreeGrafter"/>
</dbReference>
<dbReference type="Proteomes" id="UP000279259">
    <property type="component" value="Unassembled WGS sequence"/>
</dbReference>
<sequence>MVRRSVNVVSELDKDTITNDTTPSRPAARSVVAGSKDYKLNLDSKSNQIVSRSAPVVNQSTLLALYNQSLPSSSFAIAMAPAQSARPRSDILRFTSHRHLRQRILLSILSGKSIRVDAIRSDDVQVGLRDYEINLLRLVEKITNGSTIEISVTGTSFLLHPGLLPGGSYSHTCHVGRSLGYYLELLIPLAPFCKKPFEATLYGVTGEEGRDMTVDMIRTVTLPHLHLFGITDGLELQIKKRGAPPLGGGQVVFKCPIVRQLKTLQFLEPGKIKKIRGVAYSTRVSPQFANRMVEATRSVLNRYIPDIYLYTDVYKGEDSGKSPGYGITLVSQSTTSALHSSECLSVPASSAPSRIQQTPEDIALHAARSLLEEISRGGCVDSKHQWLVLLLMVLGKEDVGKCLMGDLTAHSVNFLRDTLTFFGVKFKITPAPRTAEATGHDQPEGTGPVVVSCVGVGYSNVNRAVA</sequence>
<evidence type="ECO:0000256" key="2">
    <source>
        <dbReference type="ARBA" id="ARBA00007089"/>
    </source>
</evidence>
<feature type="domain" description="RNA 3'-terminal phosphate cyclase insert" evidence="6">
    <location>
        <begin position="267"/>
        <end position="375"/>
    </location>
</feature>
<dbReference type="InterPro" id="IPR036553">
    <property type="entry name" value="RPTC_insert"/>
</dbReference>
<dbReference type="InterPro" id="IPR037136">
    <property type="entry name" value="RNA3'_phos_cyclase_dom_sf"/>
</dbReference>
<dbReference type="Gene3D" id="3.65.10.20">
    <property type="entry name" value="RNA 3'-terminal phosphate cyclase domain"/>
    <property type="match status" value="1"/>
</dbReference>
<protein>
    <submittedName>
        <fullName evidence="7">Uncharacterized protein</fullName>
    </submittedName>
</protein>
<dbReference type="PROSITE" id="PS01287">
    <property type="entry name" value="RTC"/>
    <property type="match status" value="1"/>
</dbReference>
<proteinExistence type="inferred from homology"/>
<dbReference type="FunFam" id="3.30.360.20:FF:000001">
    <property type="entry name" value="RNA terminal phosphate cyclase-like 1"/>
    <property type="match status" value="1"/>
</dbReference>
<dbReference type="NCBIfam" id="TIGR03400">
    <property type="entry name" value="18S_RNA_Rcl1p"/>
    <property type="match status" value="1"/>
</dbReference>
<dbReference type="PANTHER" id="PTHR11096:SF1">
    <property type="entry name" value="RNA 3'-TERMINAL PHOSPHATE CYCLASE-LIKE PROTEIN"/>
    <property type="match status" value="1"/>
</dbReference>
<evidence type="ECO:0000256" key="1">
    <source>
        <dbReference type="ARBA" id="ARBA00004604"/>
    </source>
</evidence>
<keyword evidence="3" id="KW-0690">Ribosome biogenesis</keyword>
<dbReference type="PANTHER" id="PTHR11096">
    <property type="entry name" value="RNA 3' TERMINAL PHOSPHATE CYCLASE"/>
    <property type="match status" value="1"/>
</dbReference>
<keyword evidence="4" id="KW-0539">Nucleus</keyword>
<feature type="domain" description="RNA 3'-terminal phosphate cyclase" evidence="5">
    <location>
        <begin position="94"/>
        <end position="428"/>
    </location>
</feature>
<evidence type="ECO:0000313" key="7">
    <source>
        <dbReference type="EMBL" id="RSH88805.1"/>
    </source>
</evidence>
<dbReference type="GO" id="GO:0005730">
    <property type="term" value="C:nucleolus"/>
    <property type="evidence" value="ECO:0007669"/>
    <property type="project" value="UniProtKB-SubCell"/>
</dbReference>
<dbReference type="AlphaFoldDB" id="A0A427YCE1"/>
<comment type="caution">
    <text evidence="7">The sequence shown here is derived from an EMBL/GenBank/DDBJ whole genome shotgun (WGS) entry which is preliminary data.</text>
</comment>
<name>A0A427YCE1_9TREE</name>
<dbReference type="EMBL" id="RSCD01000016">
    <property type="protein sequence ID" value="RSH88805.1"/>
    <property type="molecule type" value="Genomic_DNA"/>
</dbReference>
<dbReference type="Gene3D" id="3.30.360.20">
    <property type="entry name" value="RNA 3'-terminal phosphate cyclase, insert domain"/>
    <property type="match status" value="1"/>
</dbReference>
<accession>A0A427YCE1</accession>
<gene>
    <name evidence="7" type="ORF">EHS25_003033</name>
</gene>
<reference evidence="7 8" key="1">
    <citation type="submission" date="2018-11" db="EMBL/GenBank/DDBJ databases">
        <title>Genome sequence of Saitozyma podzolica DSM 27192.</title>
        <authorList>
            <person name="Aliyu H."/>
            <person name="Gorte O."/>
            <person name="Ochsenreither K."/>
        </authorList>
    </citation>
    <scope>NUCLEOTIDE SEQUENCE [LARGE SCALE GENOMIC DNA]</scope>
    <source>
        <strain evidence="7 8">DSM 27192</strain>
    </source>
</reference>
<dbReference type="Pfam" id="PF01137">
    <property type="entry name" value="RTC"/>
    <property type="match status" value="1"/>
</dbReference>
<dbReference type="OrthoDB" id="1911237at2759"/>
<organism evidence="7 8">
    <name type="scientific">Saitozyma podzolica</name>
    <dbReference type="NCBI Taxonomy" id="1890683"/>
    <lineage>
        <taxon>Eukaryota</taxon>
        <taxon>Fungi</taxon>
        <taxon>Dikarya</taxon>
        <taxon>Basidiomycota</taxon>
        <taxon>Agaricomycotina</taxon>
        <taxon>Tremellomycetes</taxon>
        <taxon>Tremellales</taxon>
        <taxon>Trimorphomycetaceae</taxon>
        <taxon>Saitozyma</taxon>
    </lineage>
</organism>
<dbReference type="CDD" id="cd00875">
    <property type="entry name" value="RNA_Cyclase_Class_I"/>
    <property type="match status" value="1"/>
</dbReference>
<evidence type="ECO:0000256" key="3">
    <source>
        <dbReference type="ARBA" id="ARBA00022517"/>
    </source>
</evidence>
<dbReference type="Pfam" id="PF05189">
    <property type="entry name" value="RTC_insert"/>
    <property type="match status" value="1"/>
</dbReference>
<dbReference type="GO" id="GO:0000479">
    <property type="term" value="P:endonucleolytic cleavage of tricistronic rRNA transcript (SSU-rRNA, 5.8S rRNA, LSU-rRNA)"/>
    <property type="evidence" value="ECO:0007669"/>
    <property type="project" value="TreeGrafter"/>
</dbReference>